<gene>
    <name evidence="2" type="ORF">BJ979_003354</name>
</gene>
<keyword evidence="3" id="KW-1185">Reference proteome</keyword>
<reference evidence="2 3" key="1">
    <citation type="submission" date="2020-07" db="EMBL/GenBank/DDBJ databases">
        <title>Sequencing the genomes of 1000 actinobacteria strains.</title>
        <authorList>
            <person name="Klenk H.-P."/>
        </authorList>
    </citation>
    <scope>NUCLEOTIDE SEQUENCE [LARGE SCALE GENOMIC DNA]</scope>
    <source>
        <strain evidence="2 3">DSM 23141</strain>
    </source>
</reference>
<feature type="compositionally biased region" description="Polar residues" evidence="1">
    <location>
        <begin position="171"/>
        <end position="184"/>
    </location>
</feature>
<evidence type="ECO:0000313" key="2">
    <source>
        <dbReference type="EMBL" id="NYH00729.1"/>
    </source>
</evidence>
<evidence type="ECO:0008006" key="4">
    <source>
        <dbReference type="Google" id="ProtNLM"/>
    </source>
</evidence>
<evidence type="ECO:0000256" key="1">
    <source>
        <dbReference type="SAM" id="MobiDB-lite"/>
    </source>
</evidence>
<protein>
    <recommendedName>
        <fullName evidence="4">Gluconate 2-dehydrogenase subunit 3 family protein</fullName>
    </recommendedName>
</protein>
<proteinExistence type="predicted"/>
<dbReference type="EMBL" id="JACBZY010000001">
    <property type="protein sequence ID" value="NYH00729.1"/>
    <property type="molecule type" value="Genomic_DNA"/>
</dbReference>
<sequence length="184" mass="18721">MSYQLPASELPPLTDAERELLGRVADVLIPAGTGVDGVDMPTGSAGHVASTGIDRVLSVRPDLLAPVRAALGDLAAREADGRALPADFASLAAAPPADFPALADAITAAYFLDADVARRVGYEKRSVIPIVFDDDLDAVTSAVRARGAIYRATPDTAPLPIGTAPAIENTGADSSGADSTEVSA</sequence>
<dbReference type="Proteomes" id="UP000553888">
    <property type="component" value="Unassembled WGS sequence"/>
</dbReference>
<comment type="caution">
    <text evidence="2">The sequence shown here is derived from an EMBL/GenBank/DDBJ whole genome shotgun (WGS) entry which is preliminary data.</text>
</comment>
<name>A0A852YNJ0_9MICO</name>
<organism evidence="2 3">
    <name type="scientific">Schumannella luteola</name>
    <dbReference type="NCBI Taxonomy" id="472059"/>
    <lineage>
        <taxon>Bacteria</taxon>
        <taxon>Bacillati</taxon>
        <taxon>Actinomycetota</taxon>
        <taxon>Actinomycetes</taxon>
        <taxon>Micrococcales</taxon>
        <taxon>Microbacteriaceae</taxon>
        <taxon>Schumannella</taxon>
    </lineage>
</organism>
<accession>A0A852YNJ0</accession>
<dbReference type="AlphaFoldDB" id="A0A852YNJ0"/>
<evidence type="ECO:0000313" key="3">
    <source>
        <dbReference type="Proteomes" id="UP000553888"/>
    </source>
</evidence>
<dbReference type="RefSeq" id="WP_179569717.1">
    <property type="nucleotide sequence ID" value="NZ_JACBZY010000001.1"/>
</dbReference>
<feature type="region of interest" description="Disordered" evidence="1">
    <location>
        <begin position="161"/>
        <end position="184"/>
    </location>
</feature>